<evidence type="ECO:0000256" key="4">
    <source>
        <dbReference type="ARBA" id="ARBA00022723"/>
    </source>
</evidence>
<accession>A0A1M7Y9B4</accession>
<dbReference type="STRING" id="1121345.SAMN02745217_02134"/>
<evidence type="ECO:0000313" key="9">
    <source>
        <dbReference type="EMBL" id="SHO49118.1"/>
    </source>
</evidence>
<dbReference type="CDD" id="cd01335">
    <property type="entry name" value="Radical_SAM"/>
    <property type="match status" value="1"/>
</dbReference>
<dbReference type="SUPFAM" id="SSF102114">
    <property type="entry name" value="Radical SAM enzymes"/>
    <property type="match status" value="1"/>
</dbReference>
<dbReference type="GO" id="GO:0046872">
    <property type="term" value="F:metal ion binding"/>
    <property type="evidence" value="ECO:0007669"/>
    <property type="project" value="UniProtKB-KW"/>
</dbReference>
<protein>
    <recommendedName>
        <fullName evidence="8">Radical SAM core domain-containing protein</fullName>
    </recommendedName>
</protein>
<evidence type="ECO:0000256" key="2">
    <source>
        <dbReference type="ARBA" id="ARBA00022485"/>
    </source>
</evidence>
<dbReference type="GO" id="GO:0051539">
    <property type="term" value="F:4 iron, 4 sulfur cluster binding"/>
    <property type="evidence" value="ECO:0007669"/>
    <property type="project" value="UniProtKB-KW"/>
</dbReference>
<dbReference type="Proteomes" id="UP000184612">
    <property type="component" value="Unassembled WGS sequence"/>
</dbReference>
<dbReference type="SFLD" id="SFLDS00029">
    <property type="entry name" value="Radical_SAM"/>
    <property type="match status" value="1"/>
</dbReference>
<dbReference type="RefSeq" id="WP_073588844.1">
    <property type="nucleotide sequence ID" value="NZ_FRFD01000006.1"/>
</dbReference>
<dbReference type="PANTHER" id="PTHR43273:SF3">
    <property type="entry name" value="ANAEROBIC SULFATASE-MATURATING ENZYME HOMOLOG ASLB-RELATED"/>
    <property type="match status" value="1"/>
</dbReference>
<dbReference type="AlphaFoldDB" id="A0A1M7Y9B4"/>
<dbReference type="InterPro" id="IPR007197">
    <property type="entry name" value="rSAM"/>
</dbReference>
<organism evidence="9 10">
    <name type="scientific">Anaerocolumna xylanovorans DSM 12503</name>
    <dbReference type="NCBI Taxonomy" id="1121345"/>
    <lineage>
        <taxon>Bacteria</taxon>
        <taxon>Bacillati</taxon>
        <taxon>Bacillota</taxon>
        <taxon>Clostridia</taxon>
        <taxon>Lachnospirales</taxon>
        <taxon>Lachnospiraceae</taxon>
        <taxon>Anaerocolumna</taxon>
    </lineage>
</organism>
<dbReference type="SFLD" id="SFLDG01386">
    <property type="entry name" value="main_SPASM_domain-containing"/>
    <property type="match status" value="1"/>
</dbReference>
<dbReference type="PANTHER" id="PTHR43273">
    <property type="entry name" value="ANAEROBIC SULFATASE-MATURATING ENZYME HOMOLOG ASLB-RELATED"/>
    <property type="match status" value="1"/>
</dbReference>
<dbReference type="InterPro" id="IPR023885">
    <property type="entry name" value="4Fe4S-binding_SPASM_dom"/>
</dbReference>
<dbReference type="InterPro" id="IPR058240">
    <property type="entry name" value="rSAM_sf"/>
</dbReference>
<evidence type="ECO:0000256" key="6">
    <source>
        <dbReference type="ARBA" id="ARBA00023014"/>
    </source>
</evidence>
<keyword evidence="3" id="KW-0949">S-adenosyl-L-methionine</keyword>
<dbReference type="PROSITE" id="PS01305">
    <property type="entry name" value="MOAA_NIFB_PQQE"/>
    <property type="match status" value="1"/>
</dbReference>
<keyword evidence="6" id="KW-0411">Iron-sulfur</keyword>
<keyword evidence="2" id="KW-0004">4Fe-4S</keyword>
<dbReference type="SFLD" id="SFLDG01067">
    <property type="entry name" value="SPASM/twitch_domain_containing"/>
    <property type="match status" value="1"/>
</dbReference>
<evidence type="ECO:0000256" key="5">
    <source>
        <dbReference type="ARBA" id="ARBA00023004"/>
    </source>
</evidence>
<reference evidence="9 10" key="1">
    <citation type="submission" date="2016-12" db="EMBL/GenBank/DDBJ databases">
        <authorList>
            <person name="Song W.-J."/>
            <person name="Kurnit D.M."/>
        </authorList>
    </citation>
    <scope>NUCLEOTIDE SEQUENCE [LARGE SCALE GENOMIC DNA]</scope>
    <source>
        <strain evidence="9 10">DSM 12503</strain>
    </source>
</reference>
<feature type="domain" description="Radical SAM core" evidence="8">
    <location>
        <begin position="7"/>
        <end position="154"/>
    </location>
</feature>
<dbReference type="Gene3D" id="3.20.20.70">
    <property type="entry name" value="Aldolase class I"/>
    <property type="match status" value="1"/>
</dbReference>
<evidence type="ECO:0000256" key="7">
    <source>
        <dbReference type="ARBA" id="ARBA00023601"/>
    </source>
</evidence>
<dbReference type="Pfam" id="PF04055">
    <property type="entry name" value="Radical_SAM"/>
    <property type="match status" value="1"/>
</dbReference>
<evidence type="ECO:0000256" key="3">
    <source>
        <dbReference type="ARBA" id="ARBA00022691"/>
    </source>
</evidence>
<dbReference type="EMBL" id="FRFD01000006">
    <property type="protein sequence ID" value="SHO49118.1"/>
    <property type="molecule type" value="Genomic_DNA"/>
</dbReference>
<gene>
    <name evidence="9" type="ORF">SAMN02745217_02134</name>
</gene>
<evidence type="ECO:0000313" key="10">
    <source>
        <dbReference type="Proteomes" id="UP000184612"/>
    </source>
</evidence>
<keyword evidence="5" id="KW-0408">Iron</keyword>
<evidence type="ECO:0000256" key="1">
    <source>
        <dbReference type="ARBA" id="ARBA00001966"/>
    </source>
</evidence>
<dbReference type="InterPro" id="IPR013785">
    <property type="entry name" value="Aldolase_TIM"/>
</dbReference>
<comment type="similarity">
    <text evidence="7">Belongs to the radical SAM superfamily. Anaerobic sulfatase-maturating enzyme family.</text>
</comment>
<sequence>MYTVTMEVNQICNLNCKYCYLEKKNGTVMSEELAYKCIDFAFYKAALHKESKLWFDFVGGEALLSFELLKKIENYINEKRQLNDFDIIFSITTNGTVMNNEIYDWLVHNNVRIKLSIDGTEPIHDKNRILANGKGSFSVLMSNIPFFKKYEKESGNMIQATHVITKNNYQSYYDSCKYLVNELGMHIIDSAIDLSCNWNEYELEQISENMEQIMTLFEGKVNQKSPFLWGTLIDMQNFNKKLNTCYICGAGLISCYIRTDGSIYACAANLEPQYSLGNINEGLQIDKIIILKNIHSIENEKCQICNIYDICTAKGCLMNNLKVNSDINKPCQILCLLEQEKFKLYKKYKKILTFDIDKKLNYVV</sequence>
<dbReference type="InterPro" id="IPR000385">
    <property type="entry name" value="MoaA_NifB_PqqE_Fe-S-bd_CS"/>
</dbReference>
<dbReference type="NCBIfam" id="TIGR04085">
    <property type="entry name" value="rSAM_more_4Fe4S"/>
    <property type="match status" value="1"/>
</dbReference>
<dbReference type="SFLD" id="SFLDG01384">
    <property type="entry name" value="thioether_bond_formation_requi"/>
    <property type="match status" value="1"/>
</dbReference>
<keyword evidence="10" id="KW-1185">Reference proteome</keyword>
<comment type="cofactor">
    <cofactor evidence="1">
        <name>[4Fe-4S] cluster</name>
        <dbReference type="ChEBI" id="CHEBI:49883"/>
    </cofactor>
</comment>
<dbReference type="GO" id="GO:0016491">
    <property type="term" value="F:oxidoreductase activity"/>
    <property type="evidence" value="ECO:0007669"/>
    <property type="project" value="InterPro"/>
</dbReference>
<name>A0A1M7Y9B4_9FIRM</name>
<keyword evidence="4" id="KW-0479">Metal-binding</keyword>
<proteinExistence type="inferred from homology"/>
<dbReference type="InterPro" id="IPR023867">
    <property type="entry name" value="Sulphatase_maturase_rSAM"/>
</dbReference>
<evidence type="ECO:0000259" key="8">
    <source>
        <dbReference type="Pfam" id="PF04055"/>
    </source>
</evidence>